<sequence length="138" mass="14589">MLLDIPATIAQLEGLLVDTVRISRLSGAPIDPDTGEPVREIVYEGQGALLSTHGQITATQMTGVDWAGESAAWYQLLTPLTAPVAEPGDQVEVIGAADTTSVAVGRLWYAEARTQASTWEVVRVTRLDEQGGSVGAML</sequence>
<protein>
    <submittedName>
        <fullName evidence="1">Uncharacterized protein</fullName>
    </submittedName>
</protein>
<name>A0A939F5U7_9ACTN</name>
<gene>
    <name evidence="1" type="ORF">J0695_11575</name>
</gene>
<evidence type="ECO:0000313" key="1">
    <source>
        <dbReference type="EMBL" id="MBO0512443.1"/>
    </source>
</evidence>
<dbReference type="EMBL" id="JAFLRJ010000099">
    <property type="protein sequence ID" value="MBO0512443.1"/>
    <property type="molecule type" value="Genomic_DNA"/>
</dbReference>
<reference evidence="1" key="1">
    <citation type="submission" date="2021-03" db="EMBL/GenBank/DDBJ databases">
        <title>Streptomyces poriferae sp. nov., a novel marine sponge-derived Actinobacteria species with anti-MRSA activity.</title>
        <authorList>
            <person name="Sandoval-Powers M."/>
            <person name="Kralova S."/>
            <person name="Nguyen G.-S."/>
            <person name="Fawwal D."/>
            <person name="Degnes K."/>
            <person name="Klinkenberg G."/>
            <person name="Sletta H."/>
            <person name="Wentzel A."/>
            <person name="Liles M.R."/>
        </authorList>
    </citation>
    <scope>NUCLEOTIDE SEQUENCE</scope>
    <source>
        <strain evidence="1">DSM 41794</strain>
    </source>
</reference>
<evidence type="ECO:0000313" key="2">
    <source>
        <dbReference type="Proteomes" id="UP000664167"/>
    </source>
</evidence>
<dbReference type="Proteomes" id="UP000664167">
    <property type="component" value="Unassembled WGS sequence"/>
</dbReference>
<proteinExistence type="predicted"/>
<dbReference type="AlphaFoldDB" id="A0A939F5U7"/>
<keyword evidence="2" id="KW-1185">Reference proteome</keyword>
<comment type="caution">
    <text evidence="1">The sequence shown here is derived from an EMBL/GenBank/DDBJ whole genome shotgun (WGS) entry which is preliminary data.</text>
</comment>
<organism evidence="1 2">
    <name type="scientific">Streptomyces beijiangensis</name>
    <dbReference type="NCBI Taxonomy" id="163361"/>
    <lineage>
        <taxon>Bacteria</taxon>
        <taxon>Bacillati</taxon>
        <taxon>Actinomycetota</taxon>
        <taxon>Actinomycetes</taxon>
        <taxon>Kitasatosporales</taxon>
        <taxon>Streptomycetaceae</taxon>
        <taxon>Streptomyces</taxon>
    </lineage>
</organism>
<dbReference type="InterPro" id="IPR046075">
    <property type="entry name" value="DUF6093"/>
</dbReference>
<dbReference type="RefSeq" id="WP_206961835.1">
    <property type="nucleotide sequence ID" value="NZ_BAAAJJ010000002.1"/>
</dbReference>
<accession>A0A939F5U7</accession>
<dbReference type="Pfam" id="PF19586">
    <property type="entry name" value="DUF6093"/>
    <property type="match status" value="1"/>
</dbReference>